<dbReference type="RefSeq" id="WP_394331677.1">
    <property type="nucleotide sequence ID" value="NZ_FONY01000013.1"/>
</dbReference>
<evidence type="ECO:0000313" key="2">
    <source>
        <dbReference type="EMBL" id="SFF13173.1"/>
    </source>
</evidence>
<evidence type="ECO:0008006" key="4">
    <source>
        <dbReference type="Google" id="ProtNLM"/>
    </source>
</evidence>
<dbReference type="AlphaFoldDB" id="A0A1I2G7Q5"/>
<evidence type="ECO:0000313" key="3">
    <source>
        <dbReference type="Proteomes" id="UP000199513"/>
    </source>
</evidence>
<evidence type="ECO:0000313" key="1">
    <source>
        <dbReference type="EMBL" id="SFF03802.1"/>
    </source>
</evidence>
<dbReference type="STRING" id="1003.SAMN04488541_101394"/>
<keyword evidence="3" id="KW-1185">Reference proteome</keyword>
<gene>
    <name evidence="1" type="ORF">SAMN04488541_101394</name>
    <name evidence="2" type="ORF">SAMN04488541_10171</name>
</gene>
<dbReference type="Proteomes" id="UP000199513">
    <property type="component" value="Unassembled WGS sequence"/>
</dbReference>
<dbReference type="EMBL" id="FONY01000013">
    <property type="protein sequence ID" value="SFF03802.1"/>
    <property type="molecule type" value="Genomic_DNA"/>
</dbReference>
<proteinExistence type="predicted"/>
<dbReference type="EMBL" id="FONY01000017">
    <property type="protein sequence ID" value="SFF13173.1"/>
    <property type="molecule type" value="Genomic_DNA"/>
</dbReference>
<organism evidence="2 3">
    <name type="scientific">Thermoflexibacter ruber</name>
    <dbReference type="NCBI Taxonomy" id="1003"/>
    <lineage>
        <taxon>Bacteria</taxon>
        <taxon>Pseudomonadati</taxon>
        <taxon>Bacteroidota</taxon>
        <taxon>Cytophagia</taxon>
        <taxon>Cytophagales</taxon>
        <taxon>Thermoflexibacteraceae</taxon>
        <taxon>Thermoflexibacter</taxon>
    </lineage>
</organism>
<accession>A0A1I2G7Q5</accession>
<reference evidence="2 3" key="1">
    <citation type="submission" date="2016-10" db="EMBL/GenBank/DDBJ databases">
        <authorList>
            <person name="de Groot N.N."/>
        </authorList>
    </citation>
    <scope>NUCLEOTIDE SEQUENCE [LARGE SCALE GENOMIC DNA]</scope>
    <source>
        <strain evidence="2">GEY</strain>
        <strain evidence="3">GEY, DSM 9560</strain>
    </source>
</reference>
<name>A0A1I2G7Q5_9BACT</name>
<sequence length="110" mass="12500">KTNILAIGDKGYVGLGKRLENTLDYELIIQNRANQVANTATEKAFLGIFRKTIETVNSILTEQFNIQYTRAKSAWGLTNRIIAKITSLTFAIYLNFITQQPILDIKNFIF</sequence>
<protein>
    <recommendedName>
        <fullName evidence="4">Transposase DDE domain-containing protein</fullName>
    </recommendedName>
</protein>
<feature type="non-terminal residue" evidence="2">
    <location>
        <position position="1"/>
    </location>
</feature>